<evidence type="ECO:0000313" key="4">
    <source>
        <dbReference type="Proteomes" id="UP000657177"/>
    </source>
</evidence>
<name>A0A8J6HRB1_9FIRM</name>
<dbReference type="RefSeq" id="WP_181339078.1">
    <property type="nucleotide sequence ID" value="NZ_JAAKDE010000006.1"/>
</dbReference>
<evidence type="ECO:0000313" key="3">
    <source>
        <dbReference type="EMBL" id="MBA2132621.1"/>
    </source>
</evidence>
<dbReference type="AlphaFoldDB" id="A0A8J6HRB1"/>
<feature type="domain" description="Nucleoside transporter/FeoB GTPase Gate" evidence="2">
    <location>
        <begin position="43"/>
        <end position="143"/>
    </location>
</feature>
<keyword evidence="1" id="KW-1133">Transmembrane helix</keyword>
<dbReference type="EMBL" id="JAAKDE010000006">
    <property type="protein sequence ID" value="MBA2132621.1"/>
    <property type="molecule type" value="Genomic_DNA"/>
</dbReference>
<dbReference type="InterPro" id="IPR052549">
    <property type="entry name" value="SpmB"/>
</dbReference>
<feature type="transmembrane region" description="Helical" evidence="1">
    <location>
        <begin position="116"/>
        <end position="137"/>
    </location>
</feature>
<sequence length="174" mass="18488">MKLLSVWAIPLFILVVLACGEYKGVKVYETFIEGAGTGLKTGFQLLPYFLAIFGALAVFKTSGALSLFCRLTAPLARLLRIPEEIIPLGLVKPLSGSGTIGFLADLTQKHGPDSLLGLMASIIAGGSETTFYVLTVYLGAIGISRPKHLVGMGLLGDLAAFFAAIVIARWFQIV</sequence>
<comment type="caution">
    <text evidence="3">The sequence shown here is derived from an EMBL/GenBank/DDBJ whole genome shotgun (WGS) entry which is preliminary data.</text>
</comment>
<reference evidence="3" key="1">
    <citation type="submission" date="2020-06" db="EMBL/GenBank/DDBJ databases">
        <title>Novel chitinolytic bacterium.</title>
        <authorList>
            <person name="Ungkulpasvich U."/>
            <person name="Kosugi A."/>
            <person name="Uke A."/>
        </authorList>
    </citation>
    <scope>NUCLEOTIDE SEQUENCE</scope>
    <source>
        <strain evidence="3">UUS1-1</strain>
    </source>
</reference>
<keyword evidence="4" id="KW-1185">Reference proteome</keyword>
<evidence type="ECO:0000259" key="2">
    <source>
        <dbReference type="Pfam" id="PF07670"/>
    </source>
</evidence>
<organism evidence="3 4">
    <name type="scientific">Capillibacterium thermochitinicola</name>
    <dbReference type="NCBI Taxonomy" id="2699427"/>
    <lineage>
        <taxon>Bacteria</taxon>
        <taxon>Bacillati</taxon>
        <taxon>Bacillota</taxon>
        <taxon>Capillibacterium</taxon>
    </lineage>
</organism>
<dbReference type="PANTHER" id="PTHR35793:SF2">
    <property type="entry name" value="INNER MEMBRANE PROTEIN YJIG"/>
    <property type="match status" value="1"/>
</dbReference>
<proteinExistence type="predicted"/>
<dbReference type="PROSITE" id="PS51257">
    <property type="entry name" value="PROKAR_LIPOPROTEIN"/>
    <property type="match status" value="1"/>
</dbReference>
<feature type="transmembrane region" description="Helical" evidence="1">
    <location>
        <begin position="149"/>
        <end position="171"/>
    </location>
</feature>
<gene>
    <name evidence="3" type="ORF">G5B42_03570</name>
</gene>
<dbReference type="Proteomes" id="UP000657177">
    <property type="component" value="Unassembled WGS sequence"/>
</dbReference>
<dbReference type="InterPro" id="IPR011642">
    <property type="entry name" value="Gate_dom"/>
</dbReference>
<dbReference type="PANTHER" id="PTHR35793">
    <property type="entry name" value="INNER MEMBRANE PROTEIN YJIG"/>
    <property type="match status" value="1"/>
</dbReference>
<dbReference type="GO" id="GO:0005886">
    <property type="term" value="C:plasma membrane"/>
    <property type="evidence" value="ECO:0007669"/>
    <property type="project" value="TreeGrafter"/>
</dbReference>
<keyword evidence="1" id="KW-0472">Membrane</keyword>
<evidence type="ECO:0000256" key="1">
    <source>
        <dbReference type="SAM" id="Phobius"/>
    </source>
</evidence>
<keyword evidence="1" id="KW-0812">Transmembrane</keyword>
<protein>
    <submittedName>
        <fullName evidence="3">Spore maturation protein</fullName>
    </submittedName>
</protein>
<accession>A0A8J6HRB1</accession>
<dbReference type="Pfam" id="PF07670">
    <property type="entry name" value="Gate"/>
    <property type="match status" value="1"/>
</dbReference>
<feature type="transmembrane region" description="Helical" evidence="1">
    <location>
        <begin position="48"/>
        <end position="73"/>
    </location>
</feature>